<comment type="caution">
    <text evidence="3">The sequence shown here is derived from an EMBL/GenBank/DDBJ whole genome shotgun (WGS) entry which is preliminary data.</text>
</comment>
<gene>
    <name evidence="3" type="ORF">ECRASSUSDP1_LOCUS9203</name>
</gene>
<evidence type="ECO:0000256" key="1">
    <source>
        <dbReference type="SAM" id="MobiDB-lite"/>
    </source>
</evidence>
<dbReference type="InterPro" id="IPR013087">
    <property type="entry name" value="Znf_C2H2_type"/>
</dbReference>
<dbReference type="AlphaFoldDB" id="A0AAD1X9A6"/>
<feature type="region of interest" description="Disordered" evidence="1">
    <location>
        <begin position="457"/>
        <end position="481"/>
    </location>
</feature>
<feature type="region of interest" description="Disordered" evidence="1">
    <location>
        <begin position="226"/>
        <end position="251"/>
    </location>
</feature>
<proteinExistence type="predicted"/>
<name>A0AAD1X9A6_EUPCR</name>
<dbReference type="PROSITE" id="PS00028">
    <property type="entry name" value="ZINC_FINGER_C2H2_1"/>
    <property type="match status" value="1"/>
</dbReference>
<feature type="compositionally biased region" description="Basic and acidic residues" evidence="1">
    <location>
        <begin position="457"/>
        <end position="473"/>
    </location>
</feature>
<reference evidence="3" key="1">
    <citation type="submission" date="2023-07" db="EMBL/GenBank/DDBJ databases">
        <authorList>
            <consortium name="AG Swart"/>
            <person name="Singh M."/>
            <person name="Singh A."/>
            <person name="Seah K."/>
            <person name="Emmerich C."/>
        </authorList>
    </citation>
    <scope>NUCLEOTIDE SEQUENCE</scope>
    <source>
        <strain evidence="3">DP1</strain>
    </source>
</reference>
<sequence length="481" mass="56372">MESKTSLPFLAKNLNYLKKYCFGEEEFIEILQKHDRYFVVFDRCFIYDTVDKEAVDYLSFTKRFAYMMIRERKCYFCSQKFPSLVNLYLHTISNHVKIDTRIYIKKTRKSEIVFFCFLDKGNGGSEFHHSINAITMQDNPTFYIGTKSFGDIHCSKSRARALIMLISNSHMGDNQEITDCYNKISSGIYPDRVATHGAYLRAKTSADKIEEICREVFEKLMGITDEKDRPTQPEPVSRGRGNELRGARKTADIDKRNAEIDRPSLAPSNYHYCNPITGELNSIFVDDMTKPSDTSGMKRRNIMSKYSNDYTDSYIHNEVPVLDLFTIRSQQEIKKRLGDECMISVDTVDSSGIPQKSEGHDQYYNSLFMGLWNKINYTMNHRGPKLNKVGDKIKVLIKLWAKHHNPDYEKYQRNQFFNFLEVMREISQLEINDIMFFMFQYDQEIASLKELLEKEREEEEKRAEDEKRAKDELMVINPEGE</sequence>
<protein>
    <recommendedName>
        <fullName evidence="2">C2H2-type domain-containing protein</fullName>
    </recommendedName>
</protein>
<feature type="compositionally biased region" description="Basic and acidic residues" evidence="1">
    <location>
        <begin position="240"/>
        <end position="251"/>
    </location>
</feature>
<evidence type="ECO:0000259" key="2">
    <source>
        <dbReference type="PROSITE" id="PS00028"/>
    </source>
</evidence>
<keyword evidence="4" id="KW-1185">Reference proteome</keyword>
<evidence type="ECO:0000313" key="4">
    <source>
        <dbReference type="Proteomes" id="UP001295684"/>
    </source>
</evidence>
<evidence type="ECO:0000313" key="3">
    <source>
        <dbReference type="EMBL" id="CAI2367914.1"/>
    </source>
</evidence>
<dbReference type="Proteomes" id="UP001295684">
    <property type="component" value="Unassembled WGS sequence"/>
</dbReference>
<dbReference type="EMBL" id="CAMPGE010009039">
    <property type="protein sequence ID" value="CAI2367914.1"/>
    <property type="molecule type" value="Genomic_DNA"/>
</dbReference>
<accession>A0AAD1X9A6</accession>
<organism evidence="3 4">
    <name type="scientific">Euplotes crassus</name>
    <dbReference type="NCBI Taxonomy" id="5936"/>
    <lineage>
        <taxon>Eukaryota</taxon>
        <taxon>Sar</taxon>
        <taxon>Alveolata</taxon>
        <taxon>Ciliophora</taxon>
        <taxon>Intramacronucleata</taxon>
        <taxon>Spirotrichea</taxon>
        <taxon>Hypotrichia</taxon>
        <taxon>Euplotida</taxon>
        <taxon>Euplotidae</taxon>
        <taxon>Moneuplotes</taxon>
    </lineage>
</organism>
<feature type="domain" description="C2H2-type" evidence="2">
    <location>
        <begin position="74"/>
        <end position="95"/>
    </location>
</feature>